<sequence length="229" mass="26154">MRTAFFVDGYNVFYGLLAGTPYKWLNLKSLLGHVAYIENPQSSLISVDYFTSSVKPELATRGRASKEAQDTYLRALKATNVAVHYGRHKLEPAKAPRFIDRKTGASRQDKVDIWKLEEKETDVHIAISMYRTAARQSKFHANKQIEQLVLVSSDTDMTPALKAIREDFPDMKVGVILPHRAELNRPSPGSLKEHSHWMRRVVTSEELQVHQFQARVPTHKAPAIKPDYW</sequence>
<dbReference type="EMBL" id="CP005960">
    <property type="protein sequence ID" value="AHZ70387.1"/>
    <property type="molecule type" value="Genomic_DNA"/>
</dbReference>
<dbReference type="KEGG" id="pman:OU5_3308"/>
<dbReference type="OrthoDB" id="9809421at2"/>
<evidence type="ECO:0000313" key="2">
    <source>
        <dbReference type="EMBL" id="AHZ70387.1"/>
    </source>
</evidence>
<proteinExistence type="predicted"/>
<dbReference type="Gene3D" id="3.40.50.1010">
    <property type="entry name" value="5'-nuclease"/>
    <property type="match status" value="1"/>
</dbReference>
<reference evidence="2 3" key="1">
    <citation type="journal article" date="2012" name="J. Bacteriol.">
        <title>Genome sequence of cold-adapted Pseudomonas mandelii strain JR-1.</title>
        <authorList>
            <person name="Jang S.H."/>
            <person name="Kim J."/>
            <person name="Kim J."/>
            <person name="Hong S."/>
            <person name="Lee C."/>
        </authorList>
    </citation>
    <scope>NUCLEOTIDE SEQUENCE [LARGE SCALE GENOMIC DNA]</scope>
    <source>
        <strain evidence="2 3">JR-1</strain>
    </source>
</reference>
<evidence type="ECO:0000313" key="3">
    <source>
        <dbReference type="Proteomes" id="UP000026913"/>
    </source>
</evidence>
<accession>A0A024EC58</accession>
<protein>
    <recommendedName>
        <fullName evidence="1">NYN domain-containing protein</fullName>
    </recommendedName>
</protein>
<dbReference type="RefSeq" id="WP_010464920.1">
    <property type="nucleotide sequence ID" value="NZ_CP005960.1"/>
</dbReference>
<name>A0A024EC58_9PSED</name>
<dbReference type="Proteomes" id="UP000026913">
    <property type="component" value="Chromosome"/>
</dbReference>
<dbReference type="Pfam" id="PF01936">
    <property type="entry name" value="NYN"/>
    <property type="match status" value="1"/>
</dbReference>
<dbReference type="InterPro" id="IPR021139">
    <property type="entry name" value="NYN"/>
</dbReference>
<evidence type="ECO:0000259" key="1">
    <source>
        <dbReference type="Pfam" id="PF01936"/>
    </source>
</evidence>
<gene>
    <name evidence="2" type="ORF">OU5_3308</name>
</gene>
<organism evidence="2 3">
    <name type="scientific">Pseudomonas mandelii JR-1</name>
    <dbReference type="NCBI Taxonomy" id="1147786"/>
    <lineage>
        <taxon>Bacteria</taxon>
        <taxon>Pseudomonadati</taxon>
        <taxon>Pseudomonadota</taxon>
        <taxon>Gammaproteobacteria</taxon>
        <taxon>Pseudomonadales</taxon>
        <taxon>Pseudomonadaceae</taxon>
        <taxon>Pseudomonas</taxon>
    </lineage>
</organism>
<dbReference type="CDD" id="cd18722">
    <property type="entry name" value="PIN_NicB-like"/>
    <property type="match status" value="1"/>
</dbReference>
<dbReference type="GO" id="GO:0004540">
    <property type="term" value="F:RNA nuclease activity"/>
    <property type="evidence" value="ECO:0007669"/>
    <property type="project" value="InterPro"/>
</dbReference>
<dbReference type="HOGENOM" id="CLU_076076_0_0_6"/>
<feature type="domain" description="NYN" evidence="1">
    <location>
        <begin position="85"/>
        <end position="167"/>
    </location>
</feature>
<dbReference type="AlphaFoldDB" id="A0A024EC58"/>